<dbReference type="EMBL" id="KN832971">
    <property type="protein sequence ID" value="KIM91781.1"/>
    <property type="molecule type" value="Genomic_DNA"/>
</dbReference>
<keyword evidence="2" id="KW-1185">Reference proteome</keyword>
<reference evidence="1 2" key="1">
    <citation type="submission" date="2014-04" db="EMBL/GenBank/DDBJ databases">
        <authorList>
            <consortium name="DOE Joint Genome Institute"/>
            <person name="Kuo A."/>
            <person name="Tarkka M."/>
            <person name="Buscot F."/>
            <person name="Kohler A."/>
            <person name="Nagy L.G."/>
            <person name="Floudas D."/>
            <person name="Copeland A."/>
            <person name="Barry K.W."/>
            <person name="Cichocki N."/>
            <person name="Veneault-Fourrey C."/>
            <person name="LaButti K."/>
            <person name="Lindquist E.A."/>
            <person name="Lipzen A."/>
            <person name="Lundell T."/>
            <person name="Morin E."/>
            <person name="Murat C."/>
            <person name="Sun H."/>
            <person name="Tunlid A."/>
            <person name="Henrissat B."/>
            <person name="Grigoriev I.V."/>
            <person name="Hibbett D.S."/>
            <person name="Martin F."/>
            <person name="Nordberg H.P."/>
            <person name="Cantor M.N."/>
            <person name="Hua S.X."/>
        </authorList>
    </citation>
    <scope>NUCLEOTIDE SEQUENCE [LARGE SCALE GENOMIC DNA]</scope>
    <source>
        <strain evidence="1 2">F 1598</strain>
    </source>
</reference>
<dbReference type="AlphaFoldDB" id="A0A0C3GMM6"/>
<evidence type="ECO:0000313" key="1">
    <source>
        <dbReference type="EMBL" id="KIM91781.1"/>
    </source>
</evidence>
<dbReference type="HOGENOM" id="CLU_2961609_0_0_1"/>
<dbReference type="Proteomes" id="UP000054166">
    <property type="component" value="Unassembled WGS sequence"/>
</dbReference>
<dbReference type="PROSITE" id="PS51257">
    <property type="entry name" value="PROKAR_LIPOPROTEIN"/>
    <property type="match status" value="1"/>
</dbReference>
<protein>
    <submittedName>
        <fullName evidence="1">Uncharacterized protein</fullName>
    </submittedName>
</protein>
<name>A0A0C3GMM6_PILCF</name>
<gene>
    <name evidence="1" type="ORF">PILCRDRAFT_891</name>
</gene>
<accession>A0A0C3GMM6</accession>
<proteinExistence type="predicted"/>
<organism evidence="1 2">
    <name type="scientific">Piloderma croceum (strain F 1598)</name>
    <dbReference type="NCBI Taxonomy" id="765440"/>
    <lineage>
        <taxon>Eukaryota</taxon>
        <taxon>Fungi</taxon>
        <taxon>Dikarya</taxon>
        <taxon>Basidiomycota</taxon>
        <taxon>Agaricomycotina</taxon>
        <taxon>Agaricomycetes</taxon>
        <taxon>Agaricomycetidae</taxon>
        <taxon>Atheliales</taxon>
        <taxon>Atheliaceae</taxon>
        <taxon>Piloderma</taxon>
    </lineage>
</organism>
<evidence type="ECO:0000313" key="2">
    <source>
        <dbReference type="Proteomes" id="UP000054166"/>
    </source>
</evidence>
<reference evidence="2" key="2">
    <citation type="submission" date="2015-01" db="EMBL/GenBank/DDBJ databases">
        <title>Evolutionary Origins and Diversification of the Mycorrhizal Mutualists.</title>
        <authorList>
            <consortium name="DOE Joint Genome Institute"/>
            <consortium name="Mycorrhizal Genomics Consortium"/>
            <person name="Kohler A."/>
            <person name="Kuo A."/>
            <person name="Nagy L.G."/>
            <person name="Floudas D."/>
            <person name="Copeland A."/>
            <person name="Barry K.W."/>
            <person name="Cichocki N."/>
            <person name="Veneault-Fourrey C."/>
            <person name="LaButti K."/>
            <person name="Lindquist E.A."/>
            <person name="Lipzen A."/>
            <person name="Lundell T."/>
            <person name="Morin E."/>
            <person name="Murat C."/>
            <person name="Riley R."/>
            <person name="Ohm R."/>
            <person name="Sun H."/>
            <person name="Tunlid A."/>
            <person name="Henrissat B."/>
            <person name="Grigoriev I.V."/>
            <person name="Hibbett D.S."/>
            <person name="Martin F."/>
        </authorList>
    </citation>
    <scope>NUCLEOTIDE SEQUENCE [LARGE SCALE GENOMIC DNA]</scope>
    <source>
        <strain evidence="2">F 1598</strain>
    </source>
</reference>
<dbReference type="InParanoid" id="A0A0C3GMM6"/>
<sequence>MRGFALVFTVGVVGMGMPGLDDTISPSSSLSIGCHPPLLLDRVLTCSMADSYPQTHILN</sequence>